<protein>
    <submittedName>
        <fullName evidence="1">Jg1894 protein</fullName>
    </submittedName>
</protein>
<proteinExistence type="predicted"/>
<dbReference type="EMBL" id="CAKXAJ010004589">
    <property type="protein sequence ID" value="CAH2208812.1"/>
    <property type="molecule type" value="Genomic_DNA"/>
</dbReference>
<sequence length="78" mass="8922">MIALIHVMLQCHGVSEQRTAYLDSSASLSEAVGDLGSLLSFYSGAWLTGVILQEWHTCNEWFRATKYGHKPRDRRRRI</sequence>
<organism evidence="1 2">
    <name type="scientific">Pararge aegeria aegeria</name>
    <dbReference type="NCBI Taxonomy" id="348720"/>
    <lineage>
        <taxon>Eukaryota</taxon>
        <taxon>Metazoa</taxon>
        <taxon>Ecdysozoa</taxon>
        <taxon>Arthropoda</taxon>
        <taxon>Hexapoda</taxon>
        <taxon>Insecta</taxon>
        <taxon>Pterygota</taxon>
        <taxon>Neoptera</taxon>
        <taxon>Endopterygota</taxon>
        <taxon>Lepidoptera</taxon>
        <taxon>Glossata</taxon>
        <taxon>Ditrysia</taxon>
        <taxon>Papilionoidea</taxon>
        <taxon>Nymphalidae</taxon>
        <taxon>Satyrinae</taxon>
        <taxon>Satyrini</taxon>
        <taxon>Parargina</taxon>
        <taxon>Pararge</taxon>
    </lineage>
</organism>
<gene>
    <name evidence="1" type="primary">jg1894</name>
    <name evidence="1" type="ORF">PAEG_LOCUS1330</name>
</gene>
<accession>A0A8S4QKA7</accession>
<evidence type="ECO:0000313" key="1">
    <source>
        <dbReference type="EMBL" id="CAH2208812.1"/>
    </source>
</evidence>
<dbReference type="OrthoDB" id="5419617at2759"/>
<keyword evidence="2" id="KW-1185">Reference proteome</keyword>
<reference evidence="1" key="1">
    <citation type="submission" date="2022-03" db="EMBL/GenBank/DDBJ databases">
        <authorList>
            <person name="Lindestad O."/>
        </authorList>
    </citation>
    <scope>NUCLEOTIDE SEQUENCE</scope>
</reference>
<dbReference type="Proteomes" id="UP000838756">
    <property type="component" value="Unassembled WGS sequence"/>
</dbReference>
<name>A0A8S4QKA7_9NEOP</name>
<evidence type="ECO:0000313" key="2">
    <source>
        <dbReference type="Proteomes" id="UP000838756"/>
    </source>
</evidence>
<dbReference type="AlphaFoldDB" id="A0A8S4QKA7"/>
<comment type="caution">
    <text evidence="1">The sequence shown here is derived from an EMBL/GenBank/DDBJ whole genome shotgun (WGS) entry which is preliminary data.</text>
</comment>